<comment type="similarity">
    <text evidence="2">Belongs to the NADH dehydrogenase family.</text>
</comment>
<dbReference type="RefSeq" id="WP_094851462.1">
    <property type="nucleotide sequence ID" value="NZ_NEVM01000001.1"/>
</dbReference>
<comment type="cofactor">
    <cofactor evidence="1">
        <name>FAD</name>
        <dbReference type="ChEBI" id="CHEBI:57692"/>
    </cofactor>
</comment>
<evidence type="ECO:0000256" key="2">
    <source>
        <dbReference type="ARBA" id="ARBA00005272"/>
    </source>
</evidence>
<accession>A0A261SK20</accession>
<sequence>MPPNPHSPSPHRVVIVGGGAGGLELAARLGRLHGPDFVTLVDARPFHIWKPSLHEVAVGTLDIHQEGLSYLVLAHLCGFRFVLGKLASVDRERQTITVGTITDPQGIPVIPQRALPYDTLVLAIGGQSNFFDTPGAARHAVTLDATENAEQFRLTLLKAMIQVDQAKVHDPTARLNLVIVGGGSTGVELAVELHEAGRVVGAYGLPSFEPDRDLTITLIEDADRILAALPEKLSAAAHRRLAELGIKLQTGRRVAEVTSHSVKMADGGEFPALLCIWAAGMQGPAVLRTLDLPLNRLHQVEVNERLETADARVLALGDCAAAPWAGHGSVPARAQAAHQQAAYLARKIGCRIRRQPEPDNAFHYRDRGSLASLGQGAGFGSLMGKLAGRGLFVSGTLARLMYMNLHLMHHRAVLGIWRTLCLALARLLMRRTRARVKLH</sequence>
<evidence type="ECO:0000259" key="7">
    <source>
        <dbReference type="Pfam" id="PF07992"/>
    </source>
</evidence>
<reference evidence="9" key="1">
    <citation type="submission" date="2017-05" db="EMBL/GenBank/DDBJ databases">
        <title>Complete and WGS of Bordetella genogroups.</title>
        <authorList>
            <person name="Spilker T."/>
            <person name="Lipuma J."/>
        </authorList>
    </citation>
    <scope>NUCLEOTIDE SEQUENCE [LARGE SCALE GENOMIC DNA]</scope>
    <source>
        <strain evidence="9">AU16122</strain>
    </source>
</reference>
<dbReference type="InterPro" id="IPR036188">
    <property type="entry name" value="FAD/NAD-bd_sf"/>
</dbReference>
<dbReference type="PRINTS" id="PR00368">
    <property type="entry name" value="FADPNR"/>
</dbReference>
<evidence type="ECO:0000313" key="9">
    <source>
        <dbReference type="Proteomes" id="UP000216020"/>
    </source>
</evidence>
<evidence type="ECO:0000256" key="3">
    <source>
        <dbReference type="ARBA" id="ARBA00022630"/>
    </source>
</evidence>
<evidence type="ECO:0000256" key="1">
    <source>
        <dbReference type="ARBA" id="ARBA00001974"/>
    </source>
</evidence>
<dbReference type="SUPFAM" id="SSF51905">
    <property type="entry name" value="FAD/NAD(P)-binding domain"/>
    <property type="match status" value="1"/>
</dbReference>
<evidence type="ECO:0000256" key="5">
    <source>
        <dbReference type="ARBA" id="ARBA00023002"/>
    </source>
</evidence>
<evidence type="ECO:0000256" key="6">
    <source>
        <dbReference type="SAM" id="Phobius"/>
    </source>
</evidence>
<dbReference type="EMBL" id="NEVM01000001">
    <property type="protein sequence ID" value="OZI37357.1"/>
    <property type="molecule type" value="Genomic_DNA"/>
</dbReference>
<keyword evidence="6" id="KW-1133">Transmembrane helix</keyword>
<keyword evidence="4" id="KW-0274">FAD</keyword>
<keyword evidence="3" id="KW-0285">Flavoprotein</keyword>
<dbReference type="GO" id="GO:0019646">
    <property type="term" value="P:aerobic electron transport chain"/>
    <property type="evidence" value="ECO:0007669"/>
    <property type="project" value="TreeGrafter"/>
</dbReference>
<dbReference type="PANTHER" id="PTHR42913:SF3">
    <property type="entry name" value="64 KDA MITOCHONDRIAL NADH DEHYDROGENASE (EUROFUNG)"/>
    <property type="match status" value="1"/>
</dbReference>
<comment type="caution">
    <text evidence="8">The sequence shown here is derived from an EMBL/GenBank/DDBJ whole genome shotgun (WGS) entry which is preliminary data.</text>
</comment>
<dbReference type="Gene3D" id="3.50.50.100">
    <property type="match status" value="1"/>
</dbReference>
<keyword evidence="6" id="KW-0812">Transmembrane</keyword>
<dbReference type="InterPro" id="IPR051169">
    <property type="entry name" value="NADH-Q_oxidoreductase"/>
</dbReference>
<feature type="domain" description="FAD/NAD(P)-binding" evidence="7">
    <location>
        <begin position="12"/>
        <end position="341"/>
    </location>
</feature>
<organism evidence="8 9">
    <name type="scientific">Bordetella genomosp. 10</name>
    <dbReference type="NCBI Taxonomy" id="1416804"/>
    <lineage>
        <taxon>Bacteria</taxon>
        <taxon>Pseudomonadati</taxon>
        <taxon>Pseudomonadota</taxon>
        <taxon>Betaproteobacteria</taxon>
        <taxon>Burkholderiales</taxon>
        <taxon>Alcaligenaceae</taxon>
        <taxon>Bordetella</taxon>
    </lineage>
</organism>
<dbReference type="Proteomes" id="UP000216020">
    <property type="component" value="Unassembled WGS sequence"/>
</dbReference>
<evidence type="ECO:0000256" key="4">
    <source>
        <dbReference type="ARBA" id="ARBA00022827"/>
    </source>
</evidence>
<name>A0A261SK20_9BORD</name>
<protein>
    <submittedName>
        <fullName evidence="8">FAD-dependent oxidoreductase</fullName>
    </submittedName>
</protein>
<evidence type="ECO:0000313" key="8">
    <source>
        <dbReference type="EMBL" id="OZI37357.1"/>
    </source>
</evidence>
<dbReference type="InterPro" id="IPR023753">
    <property type="entry name" value="FAD/NAD-binding_dom"/>
</dbReference>
<proteinExistence type="inferred from homology"/>
<dbReference type="Pfam" id="PF07992">
    <property type="entry name" value="Pyr_redox_2"/>
    <property type="match status" value="1"/>
</dbReference>
<dbReference type="OrthoDB" id="9781621at2"/>
<keyword evidence="5" id="KW-0560">Oxidoreductase</keyword>
<keyword evidence="9" id="KW-1185">Reference proteome</keyword>
<gene>
    <name evidence="8" type="ORF">CAL29_02755</name>
</gene>
<dbReference type="AlphaFoldDB" id="A0A261SK20"/>
<feature type="transmembrane region" description="Helical" evidence="6">
    <location>
        <begin position="412"/>
        <end position="429"/>
    </location>
</feature>
<dbReference type="PANTHER" id="PTHR42913">
    <property type="entry name" value="APOPTOSIS-INDUCING FACTOR 1"/>
    <property type="match status" value="1"/>
</dbReference>
<dbReference type="PRINTS" id="PR00411">
    <property type="entry name" value="PNDRDTASEI"/>
</dbReference>
<dbReference type="GO" id="GO:0003955">
    <property type="term" value="F:NAD(P)H dehydrogenase (quinone) activity"/>
    <property type="evidence" value="ECO:0007669"/>
    <property type="project" value="TreeGrafter"/>
</dbReference>
<keyword evidence="6" id="KW-0472">Membrane</keyword>